<name>A0A2J7TMA7_METSI</name>
<evidence type="ECO:0000256" key="2">
    <source>
        <dbReference type="ARBA" id="ARBA00012438"/>
    </source>
</evidence>
<dbReference type="SUPFAM" id="SSF47384">
    <property type="entry name" value="Homodimeric domain of signal transducing histidine kinase"/>
    <property type="match status" value="1"/>
</dbReference>
<reference evidence="4 5" key="1">
    <citation type="submission" date="2017-10" db="EMBL/GenBank/DDBJ databases">
        <title>Genome announcement of Methylocella silvestris TVC from permafrost.</title>
        <authorList>
            <person name="Wang J."/>
            <person name="Geng K."/>
            <person name="Ul-Haque F."/>
            <person name="Crombie A.T."/>
            <person name="Street L.E."/>
            <person name="Wookey P.A."/>
            <person name="Murrell J.C."/>
            <person name="Pratscher J."/>
        </authorList>
    </citation>
    <scope>NUCLEOTIDE SEQUENCE [LARGE SCALE GENOMIC DNA]</scope>
    <source>
        <strain evidence="4 5">TVC</strain>
    </source>
</reference>
<dbReference type="EC" id="2.7.13.3" evidence="2"/>
<dbReference type="SUPFAM" id="SSF55874">
    <property type="entry name" value="ATPase domain of HSP90 chaperone/DNA topoisomerase II/histidine kinase"/>
    <property type="match status" value="1"/>
</dbReference>
<dbReference type="PANTHER" id="PTHR43065">
    <property type="entry name" value="SENSOR HISTIDINE KINASE"/>
    <property type="match status" value="1"/>
</dbReference>
<dbReference type="CDD" id="cd00082">
    <property type="entry name" value="HisKA"/>
    <property type="match status" value="1"/>
</dbReference>
<evidence type="ECO:0000259" key="3">
    <source>
        <dbReference type="SMART" id="SM00388"/>
    </source>
</evidence>
<dbReference type="EMBL" id="PDZR01000001">
    <property type="protein sequence ID" value="PNG27915.1"/>
    <property type="molecule type" value="Genomic_DNA"/>
</dbReference>
<comment type="caution">
    <text evidence="4">The sequence shown here is derived from an EMBL/GenBank/DDBJ whole genome shotgun (WGS) entry which is preliminary data.</text>
</comment>
<dbReference type="SMART" id="SM00388">
    <property type="entry name" value="HisKA"/>
    <property type="match status" value="1"/>
</dbReference>
<organism evidence="4 5">
    <name type="scientific">Methylocella silvestris</name>
    <dbReference type="NCBI Taxonomy" id="199596"/>
    <lineage>
        <taxon>Bacteria</taxon>
        <taxon>Pseudomonadati</taxon>
        <taxon>Pseudomonadota</taxon>
        <taxon>Alphaproteobacteria</taxon>
        <taxon>Hyphomicrobiales</taxon>
        <taxon>Beijerinckiaceae</taxon>
        <taxon>Methylocella</taxon>
    </lineage>
</organism>
<dbReference type="Pfam" id="PF00512">
    <property type="entry name" value="HisKA"/>
    <property type="match status" value="1"/>
</dbReference>
<dbReference type="GO" id="GO:0000155">
    <property type="term" value="F:phosphorelay sensor kinase activity"/>
    <property type="evidence" value="ECO:0007669"/>
    <property type="project" value="InterPro"/>
</dbReference>
<evidence type="ECO:0000256" key="1">
    <source>
        <dbReference type="ARBA" id="ARBA00000085"/>
    </source>
</evidence>
<dbReference type="Gene3D" id="1.10.287.130">
    <property type="match status" value="1"/>
</dbReference>
<gene>
    <name evidence="4" type="ORF">CR492_03230</name>
</gene>
<dbReference type="Gene3D" id="3.30.565.10">
    <property type="entry name" value="Histidine kinase-like ATPase, C-terminal domain"/>
    <property type="match status" value="1"/>
</dbReference>
<evidence type="ECO:0000313" key="4">
    <source>
        <dbReference type="EMBL" id="PNG27915.1"/>
    </source>
</evidence>
<dbReference type="Proteomes" id="UP000236286">
    <property type="component" value="Unassembled WGS sequence"/>
</dbReference>
<dbReference type="PANTHER" id="PTHR43065:SF42">
    <property type="entry name" value="TWO-COMPONENT SENSOR PPRA"/>
    <property type="match status" value="1"/>
</dbReference>
<dbReference type="AlphaFoldDB" id="A0A2J7TMA7"/>
<protein>
    <recommendedName>
        <fullName evidence="2">histidine kinase</fullName>
        <ecNumber evidence="2">2.7.13.3</ecNumber>
    </recommendedName>
</protein>
<comment type="catalytic activity">
    <reaction evidence="1">
        <text>ATP + protein L-histidine = ADP + protein N-phospho-L-histidine.</text>
        <dbReference type="EC" id="2.7.13.3"/>
    </reaction>
</comment>
<dbReference type="InterPro" id="IPR003661">
    <property type="entry name" value="HisK_dim/P_dom"/>
</dbReference>
<dbReference type="InterPro" id="IPR036097">
    <property type="entry name" value="HisK_dim/P_sf"/>
</dbReference>
<sequence length="268" mass="29072">MWPRVETARYDRNTPNVENMEPGDDRDRLAAAGVRGWASVVRLSGDDVDAILAFDTPTPYVVSPHDDFGLMRMALDAVANAVGRSRLEQERARLEQHLARARRLETVGVLTSGIAHNFNNIIGAILGYAEMAKAKAGSNGRLSRDLHEIRRAAELARDLIDQILMFGRPRDARRVPVRLGELLGEAVSLLRASIPSGIELIVNEAPGSAVVFADRAQLQQVVLNLCNNAVQAMDGSGGSKSPLRSTTSRGCERSVTEALRRAAISASQ</sequence>
<proteinExistence type="predicted"/>
<dbReference type="InterPro" id="IPR036890">
    <property type="entry name" value="HATPase_C_sf"/>
</dbReference>
<evidence type="ECO:0000313" key="5">
    <source>
        <dbReference type="Proteomes" id="UP000236286"/>
    </source>
</evidence>
<feature type="domain" description="Signal transduction histidine kinase dimerisation/phosphoacceptor" evidence="3">
    <location>
        <begin position="106"/>
        <end position="172"/>
    </location>
</feature>
<accession>A0A2J7TMA7</accession>